<accession>A0ABQ3VNQ0</accession>
<proteinExistence type="predicted"/>
<organism evidence="4 5">
    <name type="scientific">Dictyobacter formicarum</name>
    <dbReference type="NCBI Taxonomy" id="2778368"/>
    <lineage>
        <taxon>Bacteria</taxon>
        <taxon>Bacillati</taxon>
        <taxon>Chloroflexota</taxon>
        <taxon>Ktedonobacteria</taxon>
        <taxon>Ktedonobacterales</taxon>
        <taxon>Dictyobacteraceae</taxon>
        <taxon>Dictyobacter</taxon>
    </lineage>
</organism>
<name>A0ABQ3VNQ0_9CHLR</name>
<dbReference type="Gene3D" id="1.10.357.10">
    <property type="entry name" value="Tetracycline Repressor, domain 2"/>
    <property type="match status" value="1"/>
</dbReference>
<dbReference type="PROSITE" id="PS01081">
    <property type="entry name" value="HTH_TETR_1"/>
    <property type="match status" value="1"/>
</dbReference>
<reference evidence="4 5" key="1">
    <citation type="journal article" date="2021" name="Int. J. Syst. Evol. Microbiol.">
        <title>Reticulibacter mediterranei gen. nov., sp. nov., within the new family Reticulibacteraceae fam. nov., and Ktedonospora formicarum gen. nov., sp. nov., Ktedonobacter robiniae sp. nov., Dictyobacter formicarum sp. nov. and Dictyobacter arantiisoli sp. nov., belonging to the class Ktedonobacteria.</title>
        <authorList>
            <person name="Yabe S."/>
            <person name="Zheng Y."/>
            <person name="Wang C.M."/>
            <person name="Sakai Y."/>
            <person name="Abe K."/>
            <person name="Yokota A."/>
            <person name="Donadio S."/>
            <person name="Cavaletti L."/>
            <person name="Monciardini P."/>
        </authorList>
    </citation>
    <scope>NUCLEOTIDE SEQUENCE [LARGE SCALE GENOMIC DNA]</scope>
    <source>
        <strain evidence="4 5">SOSP1-9</strain>
    </source>
</reference>
<keyword evidence="5" id="KW-1185">Reference proteome</keyword>
<feature type="domain" description="HTH tetR-type" evidence="3">
    <location>
        <begin position="8"/>
        <end position="68"/>
    </location>
</feature>
<dbReference type="RefSeq" id="WP_201364995.1">
    <property type="nucleotide sequence ID" value="NZ_BNJJ01000017.1"/>
</dbReference>
<feature type="DNA-binding region" description="H-T-H motif" evidence="2">
    <location>
        <begin position="31"/>
        <end position="50"/>
    </location>
</feature>
<dbReference type="InterPro" id="IPR050109">
    <property type="entry name" value="HTH-type_TetR-like_transc_reg"/>
</dbReference>
<dbReference type="PANTHER" id="PTHR30055:SF226">
    <property type="entry name" value="HTH-TYPE TRANSCRIPTIONAL REGULATOR PKSA"/>
    <property type="match status" value="1"/>
</dbReference>
<dbReference type="SUPFAM" id="SSF48498">
    <property type="entry name" value="Tetracyclin repressor-like, C-terminal domain"/>
    <property type="match status" value="1"/>
</dbReference>
<dbReference type="SUPFAM" id="SSF46689">
    <property type="entry name" value="Homeodomain-like"/>
    <property type="match status" value="1"/>
</dbReference>
<dbReference type="EMBL" id="BNJJ01000017">
    <property type="protein sequence ID" value="GHO87433.1"/>
    <property type="molecule type" value="Genomic_DNA"/>
</dbReference>
<protein>
    <submittedName>
        <fullName evidence="4">Transcriptional regulator, TetR family protein</fullName>
    </submittedName>
</protein>
<gene>
    <name evidence="4" type="ORF">KSZ_54390</name>
</gene>
<evidence type="ECO:0000313" key="5">
    <source>
        <dbReference type="Proteomes" id="UP000635565"/>
    </source>
</evidence>
<dbReference type="PANTHER" id="PTHR30055">
    <property type="entry name" value="HTH-TYPE TRANSCRIPTIONAL REGULATOR RUTR"/>
    <property type="match status" value="1"/>
</dbReference>
<dbReference type="InterPro" id="IPR041583">
    <property type="entry name" value="TetR_C_31"/>
</dbReference>
<evidence type="ECO:0000256" key="2">
    <source>
        <dbReference type="PROSITE-ProRule" id="PRU00335"/>
    </source>
</evidence>
<dbReference type="InterPro" id="IPR023772">
    <property type="entry name" value="DNA-bd_HTH_TetR-type_CS"/>
</dbReference>
<dbReference type="InterPro" id="IPR036271">
    <property type="entry name" value="Tet_transcr_reg_TetR-rel_C_sf"/>
</dbReference>
<dbReference type="PROSITE" id="PS50977">
    <property type="entry name" value="HTH_TETR_2"/>
    <property type="match status" value="1"/>
</dbReference>
<evidence type="ECO:0000259" key="3">
    <source>
        <dbReference type="PROSITE" id="PS50977"/>
    </source>
</evidence>
<evidence type="ECO:0000256" key="1">
    <source>
        <dbReference type="ARBA" id="ARBA00023125"/>
    </source>
</evidence>
<comment type="caution">
    <text evidence="4">The sequence shown here is derived from an EMBL/GenBank/DDBJ whole genome shotgun (WGS) entry which is preliminary data.</text>
</comment>
<sequence length="204" mass="22712">MVKLEPVSARRAGIIEAALRVLERDGIAETTTRKIASEAQVNQAMLRYYFGSKDELLFAVLQTLMQQTAEIAGMVEQDGRTLPEMIAHSLQAFWAYVESHPVQQVIQYELTLYALRHPESAWLARQQYDGYCTVVETLFETAIQATGQTCSISSAELARFVVAGIDGLILQFISDRDTTRARRDLAHLITSVTLLALHPTGQPS</sequence>
<keyword evidence="1 2" id="KW-0238">DNA-binding</keyword>
<evidence type="ECO:0000313" key="4">
    <source>
        <dbReference type="EMBL" id="GHO87433.1"/>
    </source>
</evidence>
<dbReference type="PRINTS" id="PR00455">
    <property type="entry name" value="HTHTETR"/>
</dbReference>
<dbReference type="Pfam" id="PF00440">
    <property type="entry name" value="TetR_N"/>
    <property type="match status" value="1"/>
</dbReference>
<dbReference type="InterPro" id="IPR009057">
    <property type="entry name" value="Homeodomain-like_sf"/>
</dbReference>
<dbReference type="Pfam" id="PF17940">
    <property type="entry name" value="TetR_C_31"/>
    <property type="match status" value="1"/>
</dbReference>
<dbReference type="InterPro" id="IPR001647">
    <property type="entry name" value="HTH_TetR"/>
</dbReference>
<dbReference type="Proteomes" id="UP000635565">
    <property type="component" value="Unassembled WGS sequence"/>
</dbReference>